<dbReference type="InterPro" id="IPR017517">
    <property type="entry name" value="Maleyloyr_isom"/>
</dbReference>
<dbReference type="RefSeq" id="WP_083087391.1">
    <property type="nucleotide sequence ID" value="NZ_AP022583.1"/>
</dbReference>
<dbReference type="InterPro" id="IPR017520">
    <property type="entry name" value="CHP03086"/>
</dbReference>
<protein>
    <submittedName>
        <fullName evidence="2">TIGR03086 family protein</fullName>
    </submittedName>
</protein>
<evidence type="ECO:0000313" key="2">
    <source>
        <dbReference type="EMBL" id="ORB15359.1"/>
    </source>
</evidence>
<evidence type="ECO:0000313" key="3">
    <source>
        <dbReference type="Proteomes" id="UP000192374"/>
    </source>
</evidence>
<reference evidence="2 3" key="1">
    <citation type="submission" date="2017-02" db="EMBL/GenBank/DDBJ databases">
        <title>The new phylogeny of genus Mycobacterium.</title>
        <authorList>
            <person name="Tortoli E."/>
            <person name="Trovato A."/>
            <person name="Cirillo D.M."/>
        </authorList>
    </citation>
    <scope>NUCLEOTIDE SEQUENCE [LARGE SCALE GENOMIC DNA]</scope>
    <source>
        <strain evidence="2 3">DSM 45145</strain>
    </source>
</reference>
<dbReference type="EMBL" id="MVIC01000012">
    <property type="protein sequence ID" value="ORB15359.1"/>
    <property type="molecule type" value="Genomic_DNA"/>
</dbReference>
<feature type="domain" description="Mycothiol-dependent maleylpyruvate isomerase metal-binding" evidence="1">
    <location>
        <begin position="11"/>
        <end position="127"/>
    </location>
</feature>
<dbReference type="Proteomes" id="UP000192374">
    <property type="component" value="Unassembled WGS sequence"/>
</dbReference>
<keyword evidence="3" id="KW-1185">Reference proteome</keyword>
<dbReference type="InterPro" id="IPR024344">
    <property type="entry name" value="MDMPI_metal-binding"/>
</dbReference>
<accession>A0ABX3T6Q3</accession>
<dbReference type="SUPFAM" id="SSF109854">
    <property type="entry name" value="DinB/YfiT-like putative metalloenzymes"/>
    <property type="match status" value="1"/>
</dbReference>
<sequence>MKADVVELHLAVCRRFGAAVRVGDRKWDRPSPCELWSARDVVEHVIGFHDALVLRPLGLKPDRPRDDPRRRWELTFDRLCAAFDCGDVLERVVEVPAVGNNPPARRELTTLLSRLTQDVLVHTWDLARAVGVDDRLDPDWCAMFFEQLPADRDTRSASGMFAAPVPIDDDADIQSKLLARLGRDRSWEARADAKAPKRAPFEGL</sequence>
<gene>
    <name evidence="2" type="ORF">BST37_09155</name>
</gene>
<evidence type="ECO:0000259" key="1">
    <source>
        <dbReference type="Pfam" id="PF11716"/>
    </source>
</evidence>
<dbReference type="Gene3D" id="1.20.120.450">
    <property type="entry name" value="dinb family like domain"/>
    <property type="match status" value="1"/>
</dbReference>
<dbReference type="NCBIfam" id="TIGR03083">
    <property type="entry name" value="maleylpyruvate isomerase family mycothiol-dependent enzyme"/>
    <property type="match status" value="1"/>
</dbReference>
<proteinExistence type="predicted"/>
<dbReference type="InterPro" id="IPR034660">
    <property type="entry name" value="DinB/YfiT-like"/>
</dbReference>
<organism evidence="2 3">
    <name type="scientific">Mycobacterium noviomagense</name>
    <dbReference type="NCBI Taxonomy" id="459858"/>
    <lineage>
        <taxon>Bacteria</taxon>
        <taxon>Bacillati</taxon>
        <taxon>Actinomycetota</taxon>
        <taxon>Actinomycetes</taxon>
        <taxon>Mycobacteriales</taxon>
        <taxon>Mycobacteriaceae</taxon>
        <taxon>Mycobacterium</taxon>
    </lineage>
</organism>
<dbReference type="NCBIfam" id="TIGR03086">
    <property type="entry name" value="TIGR03086 family metal-binding protein"/>
    <property type="match status" value="1"/>
</dbReference>
<name>A0ABX3T6Q3_9MYCO</name>
<comment type="caution">
    <text evidence="2">The sequence shown here is derived from an EMBL/GenBank/DDBJ whole genome shotgun (WGS) entry which is preliminary data.</text>
</comment>
<dbReference type="Pfam" id="PF11716">
    <property type="entry name" value="MDMPI_N"/>
    <property type="match status" value="1"/>
</dbReference>